<feature type="compositionally biased region" description="Basic and acidic residues" evidence="2">
    <location>
        <begin position="35"/>
        <end position="45"/>
    </location>
</feature>
<organism evidence="4 5">
    <name type="scientific">Notoacmeibacter ruber</name>
    <dbReference type="NCBI Taxonomy" id="2670375"/>
    <lineage>
        <taxon>Bacteria</taxon>
        <taxon>Pseudomonadati</taxon>
        <taxon>Pseudomonadota</taxon>
        <taxon>Alphaproteobacteria</taxon>
        <taxon>Hyphomicrobiales</taxon>
        <taxon>Notoacmeibacteraceae</taxon>
        <taxon>Notoacmeibacter</taxon>
    </lineage>
</organism>
<dbReference type="SMART" id="SM00470">
    <property type="entry name" value="ParB"/>
    <property type="match status" value="1"/>
</dbReference>
<protein>
    <submittedName>
        <fullName evidence="4">Plasmid partitioning protein RepB</fullName>
    </submittedName>
</protein>
<dbReference type="Proteomes" id="UP000281094">
    <property type="component" value="Unassembled WGS sequence"/>
</dbReference>
<name>A0A3L7J3S9_9HYPH</name>
<dbReference type="InterPro" id="IPR011111">
    <property type="entry name" value="Plasmid_RepB"/>
</dbReference>
<dbReference type="AlphaFoldDB" id="A0A3L7J3S9"/>
<sequence>MSKRRKELAHLFGTVGPDQNDQTGGSAAATPAEPAKARSSEEPEARNSPVRAPSGAVRAMGLSLGGLSDASRRADELEKELARAERVHEIDPGLIDPSPWRDRMSDAEDGDPDFDALAASIASVGQQVPVLLRPHPEKPSRYQVAFGHRRVHAAQRHGLSVRAVVKPLADAELILAQGKENAERRDLSFIERAFFAEAIIAAGFDRATAMQALGIDKTEISRLLSVANTVPRRFAVAIGPAPKVGRPRWLALGELLQKKGAVEKAEDEIGRDRFLAADSDARFSLLSDRISGNASRRKSETRRIAGSDGVAIGTLSVQGDSARLALPGAAASGFADYLADCLPELAARFREEREGR</sequence>
<dbReference type="RefSeq" id="WP_121646650.1">
    <property type="nucleotide sequence ID" value="NZ_RCWN01000002.1"/>
</dbReference>
<accession>A0A3L7J3S9</accession>
<comment type="similarity">
    <text evidence="1">Belongs to the ParB family.</text>
</comment>
<evidence type="ECO:0000256" key="2">
    <source>
        <dbReference type="SAM" id="MobiDB-lite"/>
    </source>
</evidence>
<dbReference type="SUPFAM" id="SSF109709">
    <property type="entry name" value="KorB DNA-binding domain-like"/>
    <property type="match status" value="1"/>
</dbReference>
<dbReference type="InterPro" id="IPR003115">
    <property type="entry name" value="ParB_N"/>
</dbReference>
<dbReference type="Pfam" id="PF07506">
    <property type="entry name" value="RepB"/>
    <property type="match status" value="1"/>
</dbReference>
<reference evidence="4 5" key="1">
    <citation type="submission" date="2018-10" db="EMBL/GenBank/DDBJ databases">
        <title>Notoacmeibacter sp. M2BS9Y-3-1, whole genome shotgun sequence.</title>
        <authorList>
            <person name="Tuo L."/>
        </authorList>
    </citation>
    <scope>NUCLEOTIDE SEQUENCE [LARGE SCALE GENOMIC DNA]</scope>
    <source>
        <strain evidence="4 5">M2BS9Y-3-1</strain>
    </source>
</reference>
<dbReference type="GO" id="GO:0007059">
    <property type="term" value="P:chromosome segregation"/>
    <property type="evidence" value="ECO:0007669"/>
    <property type="project" value="TreeGrafter"/>
</dbReference>
<dbReference type="NCBIfam" id="TIGR00180">
    <property type="entry name" value="parB_part"/>
    <property type="match status" value="1"/>
</dbReference>
<dbReference type="GO" id="GO:0005694">
    <property type="term" value="C:chromosome"/>
    <property type="evidence" value="ECO:0007669"/>
    <property type="project" value="TreeGrafter"/>
</dbReference>
<dbReference type="NCBIfam" id="TIGR03454">
    <property type="entry name" value="partition_RepB"/>
    <property type="match status" value="1"/>
</dbReference>
<evidence type="ECO:0000256" key="1">
    <source>
        <dbReference type="ARBA" id="ARBA00006295"/>
    </source>
</evidence>
<dbReference type="EMBL" id="RCWN01000002">
    <property type="protein sequence ID" value="RLQ85233.1"/>
    <property type="molecule type" value="Genomic_DNA"/>
</dbReference>
<dbReference type="InterPro" id="IPR050336">
    <property type="entry name" value="Chromosome_partition/occlusion"/>
</dbReference>
<dbReference type="PANTHER" id="PTHR33375:SF1">
    <property type="entry name" value="CHROMOSOME-PARTITIONING PROTEIN PARB-RELATED"/>
    <property type="match status" value="1"/>
</dbReference>
<dbReference type="Gene3D" id="3.90.1530.30">
    <property type="match status" value="1"/>
</dbReference>
<dbReference type="SUPFAM" id="SSF110849">
    <property type="entry name" value="ParB/Sulfiredoxin"/>
    <property type="match status" value="1"/>
</dbReference>
<dbReference type="PANTHER" id="PTHR33375">
    <property type="entry name" value="CHROMOSOME-PARTITIONING PROTEIN PARB-RELATED"/>
    <property type="match status" value="1"/>
</dbReference>
<comment type="caution">
    <text evidence="4">The sequence shown here is derived from an EMBL/GenBank/DDBJ whole genome shotgun (WGS) entry which is preliminary data.</text>
</comment>
<dbReference type="Gene3D" id="1.10.10.2830">
    <property type="match status" value="1"/>
</dbReference>
<dbReference type="InterPro" id="IPR017819">
    <property type="entry name" value="Plasmid_partition_RepB"/>
</dbReference>
<gene>
    <name evidence="4" type="primary">repB</name>
    <name evidence="4" type="ORF">D8780_14825</name>
</gene>
<dbReference type="CDD" id="cd16405">
    <property type="entry name" value="RepB_like_N"/>
    <property type="match status" value="1"/>
</dbReference>
<evidence type="ECO:0000313" key="4">
    <source>
        <dbReference type="EMBL" id="RLQ85233.1"/>
    </source>
</evidence>
<keyword evidence="5" id="KW-1185">Reference proteome</keyword>
<proteinExistence type="inferred from homology"/>
<evidence type="ECO:0000259" key="3">
    <source>
        <dbReference type="SMART" id="SM00470"/>
    </source>
</evidence>
<feature type="domain" description="ParB-like N-terminal" evidence="3">
    <location>
        <begin position="88"/>
        <end position="182"/>
    </location>
</feature>
<feature type="region of interest" description="Disordered" evidence="2">
    <location>
        <begin position="1"/>
        <end position="72"/>
    </location>
</feature>
<dbReference type="InterPro" id="IPR037972">
    <property type="entry name" value="RepB_N"/>
</dbReference>
<dbReference type="InterPro" id="IPR036086">
    <property type="entry name" value="ParB/Sulfiredoxin_sf"/>
</dbReference>
<dbReference type="GO" id="GO:0003677">
    <property type="term" value="F:DNA binding"/>
    <property type="evidence" value="ECO:0007669"/>
    <property type="project" value="InterPro"/>
</dbReference>
<evidence type="ECO:0000313" key="5">
    <source>
        <dbReference type="Proteomes" id="UP000281094"/>
    </source>
</evidence>
<dbReference type="Pfam" id="PF02195">
    <property type="entry name" value="ParB_N"/>
    <property type="match status" value="1"/>
</dbReference>
<dbReference type="InterPro" id="IPR004437">
    <property type="entry name" value="ParB/RepB/Spo0J"/>
</dbReference>